<evidence type="ECO:0000313" key="2">
    <source>
        <dbReference type="Proteomes" id="UP000009881"/>
    </source>
</evidence>
<keyword evidence="2" id="KW-1185">Reference proteome</keyword>
<dbReference type="GO" id="GO:0016829">
    <property type="term" value="F:lyase activity"/>
    <property type="evidence" value="ECO:0007669"/>
    <property type="project" value="UniProtKB-KW"/>
</dbReference>
<name>K9HPL4_9PROT</name>
<keyword evidence="1" id="KW-0456">Lyase</keyword>
<dbReference type="STRING" id="1238182.C882_3267"/>
<sequence length="295" mass="31942">MIISASYRTDIPAFYGDWFRRRLDDGVVRVPNPYNAAQVSTIPLTPDAVDGFVFWTRNVIPFLPVLDEVAARGFPFLVHHTILGYPRAIDRAVVAPEKAVDALHAVHARFGPRAAVWRYDPVLFTSLTPPAWHAETFDRLAGALAGATDECVVSIAQVYRKTARNMDRAAAAHGFTWHDPDDAEKRAVLEGLAARARGHGLALSLCGQPHLRDLAPSAAGVGEAACVDAARLSDVAGRPLRALARPHRKTCACAASRDIGGYDTCPHGCAYCYAVRSPDAARARHKAHDPAADRL</sequence>
<gene>
    <name evidence="1" type="ORF">C882_3267</name>
</gene>
<reference evidence="1 2" key="1">
    <citation type="journal article" date="2013" name="Genome Announc.">
        <title>Draft Genome Sequence of an Alphaproteobacterium, Caenispirillum salinarum AK4(T), Isolated from a Solar Saltern.</title>
        <authorList>
            <person name="Khatri I."/>
            <person name="Singh A."/>
            <person name="Korpole S."/>
            <person name="Pinnaka A.K."/>
            <person name="Subramanian S."/>
        </authorList>
    </citation>
    <scope>NUCLEOTIDE SEQUENCE [LARGE SCALE GENOMIC DNA]</scope>
    <source>
        <strain evidence="1 2">AK4</strain>
    </source>
</reference>
<organism evidence="1 2">
    <name type="scientific">Caenispirillum salinarum AK4</name>
    <dbReference type="NCBI Taxonomy" id="1238182"/>
    <lineage>
        <taxon>Bacteria</taxon>
        <taxon>Pseudomonadati</taxon>
        <taxon>Pseudomonadota</taxon>
        <taxon>Alphaproteobacteria</taxon>
        <taxon>Rhodospirillales</taxon>
        <taxon>Novispirillaceae</taxon>
        <taxon>Caenispirillum</taxon>
    </lineage>
</organism>
<dbReference type="RefSeq" id="WP_009539464.1">
    <property type="nucleotide sequence ID" value="NZ_ANHY01000004.1"/>
</dbReference>
<accession>K9HPL4</accession>
<dbReference type="EMBL" id="ANHY01000004">
    <property type="protein sequence ID" value="EKV32203.1"/>
    <property type="molecule type" value="Genomic_DNA"/>
</dbReference>
<dbReference type="PATRIC" id="fig|1238182.3.peg.1015"/>
<protein>
    <submittedName>
        <fullName evidence="1">DNA repair photolyase</fullName>
    </submittedName>
</protein>
<dbReference type="AlphaFoldDB" id="K9HPL4"/>
<dbReference type="eggNOG" id="COG1533">
    <property type="taxonomic scope" value="Bacteria"/>
</dbReference>
<dbReference type="Proteomes" id="UP000009881">
    <property type="component" value="Unassembled WGS sequence"/>
</dbReference>
<dbReference type="OrthoDB" id="9771212at2"/>
<dbReference type="Pfam" id="PF08902">
    <property type="entry name" value="DUF1848"/>
    <property type="match status" value="1"/>
</dbReference>
<evidence type="ECO:0000313" key="1">
    <source>
        <dbReference type="EMBL" id="EKV32203.1"/>
    </source>
</evidence>
<dbReference type="InterPro" id="IPR014998">
    <property type="entry name" value="DUF1848"/>
</dbReference>
<proteinExistence type="predicted"/>
<comment type="caution">
    <text evidence="1">The sequence shown here is derived from an EMBL/GenBank/DDBJ whole genome shotgun (WGS) entry which is preliminary data.</text>
</comment>